<proteinExistence type="predicted"/>
<keyword evidence="1" id="KW-0812">Transmembrane</keyword>
<keyword evidence="1" id="KW-0472">Membrane</keyword>
<evidence type="ECO:0000259" key="2">
    <source>
        <dbReference type="Pfam" id="PF20153"/>
    </source>
</evidence>
<dbReference type="Pfam" id="PF20153">
    <property type="entry name" value="DUF6535"/>
    <property type="match status" value="1"/>
</dbReference>
<keyword evidence="4" id="KW-1185">Reference proteome</keyword>
<dbReference type="HOGENOM" id="CLU_670934_0_0_1"/>
<keyword evidence="1" id="KW-1133">Transmembrane helix</keyword>
<reference evidence="4" key="1">
    <citation type="journal article" date="2014" name="Proc. Natl. Acad. Sci. U.S.A.">
        <title>Extensive sampling of basidiomycete genomes demonstrates inadequacy of the white-rot/brown-rot paradigm for wood decay fungi.</title>
        <authorList>
            <person name="Riley R."/>
            <person name="Salamov A.A."/>
            <person name="Brown D.W."/>
            <person name="Nagy L.G."/>
            <person name="Floudas D."/>
            <person name="Held B.W."/>
            <person name="Levasseur A."/>
            <person name="Lombard V."/>
            <person name="Morin E."/>
            <person name="Otillar R."/>
            <person name="Lindquist E.A."/>
            <person name="Sun H."/>
            <person name="LaButti K.M."/>
            <person name="Schmutz J."/>
            <person name="Jabbour D."/>
            <person name="Luo H."/>
            <person name="Baker S.E."/>
            <person name="Pisabarro A.G."/>
            <person name="Walton J.D."/>
            <person name="Blanchette R.A."/>
            <person name="Henrissat B."/>
            <person name="Martin F."/>
            <person name="Cullen D."/>
            <person name="Hibbett D.S."/>
            <person name="Grigoriev I.V."/>
        </authorList>
    </citation>
    <scope>NUCLEOTIDE SEQUENCE [LARGE SCALE GENOMIC DNA]</scope>
    <source>
        <strain evidence="4">CBS 339.88</strain>
    </source>
</reference>
<dbReference type="AlphaFoldDB" id="A0A067TAR5"/>
<accession>A0A067TAR5</accession>
<evidence type="ECO:0000256" key="1">
    <source>
        <dbReference type="SAM" id="Phobius"/>
    </source>
</evidence>
<feature type="transmembrane region" description="Helical" evidence="1">
    <location>
        <begin position="165"/>
        <end position="193"/>
    </location>
</feature>
<dbReference type="Proteomes" id="UP000027222">
    <property type="component" value="Unassembled WGS sequence"/>
</dbReference>
<evidence type="ECO:0000313" key="4">
    <source>
        <dbReference type="Proteomes" id="UP000027222"/>
    </source>
</evidence>
<dbReference type="InterPro" id="IPR045338">
    <property type="entry name" value="DUF6535"/>
</dbReference>
<gene>
    <name evidence="3" type="ORF">GALMADRAFT_1361535</name>
</gene>
<feature type="transmembrane region" description="Helical" evidence="1">
    <location>
        <begin position="79"/>
        <end position="102"/>
    </location>
</feature>
<evidence type="ECO:0000313" key="3">
    <source>
        <dbReference type="EMBL" id="KDR80320.1"/>
    </source>
</evidence>
<sequence>MCRAWKAEIDNLLIFAGLFSATVTAFVIDSYKWLQPDSTSYNAQVLSLIYESLNPTTSAQSLASVKGPSPRGATVRINIYWFLSLTLGMATVLIGIITAQWLREYERDVSLPSQDKLALRQMRYEGLVYWQVPRIISLLPLILQTGFILFLVGILELLWTLDSAVAIPVTILAGLISLLLGATVVLPTIQYIFPGDEHLRVPQCAYKSPQSLGVLRFMLAIMRFLPRPWKVFLNQYSTFARLINSSYHWSWPQFDIRWRELRDADTLSCGTPLDPLDSRDIVHALDWVISANHETTENIIAVFLCMQKLQAHARMEFVRITCARLQPQVLQDFDNVVSQDGLGDFADLQIGAIASAFLGAYGRSHPLLQTYYLEAHVHIMNTRGIPRRLAPWSVEFLSFGELHEGTRFFS</sequence>
<organism evidence="3 4">
    <name type="scientific">Galerina marginata (strain CBS 339.88)</name>
    <dbReference type="NCBI Taxonomy" id="685588"/>
    <lineage>
        <taxon>Eukaryota</taxon>
        <taxon>Fungi</taxon>
        <taxon>Dikarya</taxon>
        <taxon>Basidiomycota</taxon>
        <taxon>Agaricomycotina</taxon>
        <taxon>Agaricomycetes</taxon>
        <taxon>Agaricomycetidae</taxon>
        <taxon>Agaricales</taxon>
        <taxon>Agaricineae</taxon>
        <taxon>Strophariaceae</taxon>
        <taxon>Galerina</taxon>
    </lineage>
</organism>
<dbReference type="EMBL" id="KL142372">
    <property type="protein sequence ID" value="KDR80320.1"/>
    <property type="molecule type" value="Genomic_DNA"/>
</dbReference>
<dbReference type="OrthoDB" id="3235960at2759"/>
<protein>
    <recommendedName>
        <fullName evidence="2">DUF6535 domain-containing protein</fullName>
    </recommendedName>
</protein>
<feature type="transmembrane region" description="Helical" evidence="1">
    <location>
        <begin position="12"/>
        <end position="31"/>
    </location>
</feature>
<feature type="transmembrane region" description="Helical" evidence="1">
    <location>
        <begin position="138"/>
        <end position="159"/>
    </location>
</feature>
<name>A0A067TAR5_GALM3</name>
<feature type="domain" description="DUF6535" evidence="2">
    <location>
        <begin position="1"/>
        <end position="160"/>
    </location>
</feature>